<keyword evidence="3" id="KW-1185">Reference proteome</keyword>
<dbReference type="PANTHER" id="PTHR34283">
    <property type="entry name" value="PROTEIN RESPONSE TO LOW SULFUR 1"/>
    <property type="match status" value="1"/>
</dbReference>
<dbReference type="PANTHER" id="PTHR34283:SF1">
    <property type="entry name" value="PROTEIN RESPONSE TO LOW SULFUR 1"/>
    <property type="match status" value="1"/>
</dbReference>
<evidence type="ECO:0000313" key="3">
    <source>
        <dbReference type="Proteomes" id="UP001634007"/>
    </source>
</evidence>
<dbReference type="AlphaFoldDB" id="A0ABD3LUV8"/>
<accession>A0ABD3LUV8</accession>
<gene>
    <name evidence="2" type="ORF">ACJRO7_001526</name>
</gene>
<proteinExistence type="predicted"/>
<comment type="caution">
    <text evidence="2">The sequence shown here is derived from an EMBL/GenBank/DDBJ whole genome shotgun (WGS) entry which is preliminary data.</text>
</comment>
<name>A0ABD3LUV8_EUCGL</name>
<evidence type="ECO:0000313" key="2">
    <source>
        <dbReference type="EMBL" id="KAL3754304.1"/>
    </source>
</evidence>
<dbReference type="EMBL" id="JBJKBG010000001">
    <property type="protein sequence ID" value="KAL3754304.1"/>
    <property type="molecule type" value="Genomic_DNA"/>
</dbReference>
<sequence>MAPAMAASDPLARQALARAASAALSAGGGEQEKLRRRNEELERELRESRAREEAAREELRRTAERLRVAEEGEERLCTQLGELEAEAVLQARAYHARILSLADQLAQARKTLQVASVLPQA</sequence>
<protein>
    <submittedName>
        <fullName evidence="2">Uncharacterized protein</fullName>
    </submittedName>
</protein>
<dbReference type="InterPro" id="IPR039282">
    <property type="entry name" value="LSU"/>
</dbReference>
<evidence type="ECO:0000256" key="1">
    <source>
        <dbReference type="SAM" id="MobiDB-lite"/>
    </source>
</evidence>
<dbReference type="Proteomes" id="UP001634007">
    <property type="component" value="Unassembled WGS sequence"/>
</dbReference>
<organism evidence="2 3">
    <name type="scientific">Eucalyptus globulus</name>
    <name type="common">Tasmanian blue gum</name>
    <dbReference type="NCBI Taxonomy" id="34317"/>
    <lineage>
        <taxon>Eukaryota</taxon>
        <taxon>Viridiplantae</taxon>
        <taxon>Streptophyta</taxon>
        <taxon>Embryophyta</taxon>
        <taxon>Tracheophyta</taxon>
        <taxon>Spermatophyta</taxon>
        <taxon>Magnoliopsida</taxon>
        <taxon>eudicotyledons</taxon>
        <taxon>Gunneridae</taxon>
        <taxon>Pentapetalae</taxon>
        <taxon>rosids</taxon>
        <taxon>malvids</taxon>
        <taxon>Myrtales</taxon>
        <taxon>Myrtaceae</taxon>
        <taxon>Myrtoideae</taxon>
        <taxon>Eucalypteae</taxon>
        <taxon>Eucalyptus</taxon>
    </lineage>
</organism>
<feature type="region of interest" description="Disordered" evidence="1">
    <location>
        <begin position="18"/>
        <end position="55"/>
    </location>
</feature>
<feature type="compositionally biased region" description="Basic and acidic residues" evidence="1">
    <location>
        <begin position="30"/>
        <end position="55"/>
    </location>
</feature>
<reference evidence="2 3" key="1">
    <citation type="submission" date="2024-11" db="EMBL/GenBank/DDBJ databases">
        <title>Chromosome-level genome assembly of Eucalyptus globulus Labill. provides insights into its genome evolution.</title>
        <authorList>
            <person name="Li X."/>
        </authorList>
    </citation>
    <scope>NUCLEOTIDE SEQUENCE [LARGE SCALE GENOMIC DNA]</scope>
    <source>
        <strain evidence="2">CL2024</strain>
        <tissue evidence="2">Fresh tender leaves</tissue>
    </source>
</reference>